<name>A0ABV7AB10_9RHOB</name>
<dbReference type="GO" id="GO:0004190">
    <property type="term" value="F:aspartic-type endopeptidase activity"/>
    <property type="evidence" value="ECO:0007669"/>
    <property type="project" value="UniProtKB-EC"/>
</dbReference>
<keyword evidence="1" id="KW-0812">Transmembrane</keyword>
<dbReference type="RefSeq" id="WP_377830594.1">
    <property type="nucleotide sequence ID" value="NZ_JBHRSK010000001.1"/>
</dbReference>
<evidence type="ECO:0000259" key="2">
    <source>
        <dbReference type="Pfam" id="PF01478"/>
    </source>
</evidence>
<reference evidence="4" key="1">
    <citation type="journal article" date="2019" name="Int. J. Syst. Evol. Microbiol.">
        <title>The Global Catalogue of Microorganisms (GCM) 10K type strain sequencing project: providing services to taxonomists for standard genome sequencing and annotation.</title>
        <authorList>
            <consortium name="The Broad Institute Genomics Platform"/>
            <consortium name="The Broad Institute Genome Sequencing Center for Infectious Disease"/>
            <person name="Wu L."/>
            <person name="Ma J."/>
        </authorList>
    </citation>
    <scope>NUCLEOTIDE SEQUENCE [LARGE SCALE GENOMIC DNA]</scope>
    <source>
        <strain evidence="4">KCTC 62192</strain>
    </source>
</reference>
<feature type="transmembrane region" description="Helical" evidence="1">
    <location>
        <begin position="142"/>
        <end position="162"/>
    </location>
</feature>
<sequence length="164" mass="17572">MLFPAGAALVFLPFALAIGVWVAWSDMKFMKIPNMAVLALAAVFIVLGPLTLPLETYLWQLGHLPLILGVGFVMNMSGLLGAGDAKFAAAMAPYFMTADLRLVIALSSAILLAAFTAHRGLGLVPAFRRAAGDWQSWQRKDFPMGLALSGVLIFYLMLAVPYGA</sequence>
<dbReference type="Proteomes" id="UP001595443">
    <property type="component" value="Unassembled WGS sequence"/>
</dbReference>
<dbReference type="Gene3D" id="1.20.120.1220">
    <property type="match status" value="1"/>
</dbReference>
<protein>
    <submittedName>
        <fullName evidence="3">Prepilin peptidase</fullName>
        <ecNumber evidence="3">3.4.23.43</ecNumber>
    </submittedName>
</protein>
<feature type="transmembrane region" description="Helical" evidence="1">
    <location>
        <begin position="102"/>
        <end position="121"/>
    </location>
</feature>
<evidence type="ECO:0000313" key="4">
    <source>
        <dbReference type="Proteomes" id="UP001595443"/>
    </source>
</evidence>
<evidence type="ECO:0000256" key="1">
    <source>
        <dbReference type="SAM" id="Phobius"/>
    </source>
</evidence>
<feature type="transmembrane region" description="Helical" evidence="1">
    <location>
        <begin position="33"/>
        <end position="52"/>
    </location>
</feature>
<keyword evidence="3" id="KW-0378">Hydrolase</keyword>
<dbReference type="EMBL" id="JBHRSK010000001">
    <property type="protein sequence ID" value="MFC2966474.1"/>
    <property type="molecule type" value="Genomic_DNA"/>
</dbReference>
<keyword evidence="1" id="KW-1133">Transmembrane helix</keyword>
<gene>
    <name evidence="3" type="ORF">ACFOES_00055</name>
</gene>
<proteinExistence type="predicted"/>
<dbReference type="InterPro" id="IPR000045">
    <property type="entry name" value="Prepilin_IV_endopep_pep"/>
</dbReference>
<dbReference type="EC" id="3.4.23.43" evidence="3"/>
<feature type="transmembrane region" description="Helical" evidence="1">
    <location>
        <begin position="64"/>
        <end position="82"/>
    </location>
</feature>
<comment type="caution">
    <text evidence="3">The sequence shown here is derived from an EMBL/GenBank/DDBJ whole genome shotgun (WGS) entry which is preliminary data.</text>
</comment>
<keyword evidence="4" id="KW-1185">Reference proteome</keyword>
<feature type="domain" description="Prepilin type IV endopeptidase peptidase" evidence="2">
    <location>
        <begin position="16"/>
        <end position="113"/>
    </location>
</feature>
<organism evidence="3 4">
    <name type="scientific">Acidimangrovimonas pyrenivorans</name>
    <dbReference type="NCBI Taxonomy" id="2030798"/>
    <lineage>
        <taxon>Bacteria</taxon>
        <taxon>Pseudomonadati</taxon>
        <taxon>Pseudomonadota</taxon>
        <taxon>Alphaproteobacteria</taxon>
        <taxon>Rhodobacterales</taxon>
        <taxon>Paracoccaceae</taxon>
        <taxon>Acidimangrovimonas</taxon>
    </lineage>
</organism>
<evidence type="ECO:0000313" key="3">
    <source>
        <dbReference type="EMBL" id="MFC2966474.1"/>
    </source>
</evidence>
<dbReference type="Pfam" id="PF01478">
    <property type="entry name" value="Peptidase_A24"/>
    <property type="match status" value="1"/>
</dbReference>
<accession>A0ABV7AB10</accession>
<keyword evidence="1" id="KW-0472">Membrane</keyword>